<dbReference type="Pfam" id="PF07971">
    <property type="entry name" value="Glyco_hydro_92"/>
    <property type="match status" value="2"/>
</dbReference>
<dbReference type="GO" id="GO:0005975">
    <property type="term" value="P:carbohydrate metabolic process"/>
    <property type="evidence" value="ECO:0007669"/>
    <property type="project" value="InterPro"/>
</dbReference>
<dbReference type="Proteomes" id="UP001295794">
    <property type="component" value="Unassembled WGS sequence"/>
</dbReference>
<dbReference type="SUPFAM" id="SSF48208">
    <property type="entry name" value="Six-hairpin glycosidases"/>
    <property type="match status" value="1"/>
</dbReference>
<organism evidence="3 4">
    <name type="scientific">Mycena citricolor</name>
    <dbReference type="NCBI Taxonomy" id="2018698"/>
    <lineage>
        <taxon>Eukaryota</taxon>
        <taxon>Fungi</taxon>
        <taxon>Dikarya</taxon>
        <taxon>Basidiomycota</taxon>
        <taxon>Agaricomycotina</taxon>
        <taxon>Agaricomycetes</taxon>
        <taxon>Agaricomycetidae</taxon>
        <taxon>Agaricales</taxon>
        <taxon>Marasmiineae</taxon>
        <taxon>Mycenaceae</taxon>
        <taxon>Mycena</taxon>
    </lineage>
</organism>
<dbReference type="InterPro" id="IPR035986">
    <property type="entry name" value="PKD_dom_sf"/>
</dbReference>
<dbReference type="InterPro" id="IPR008928">
    <property type="entry name" value="6-hairpin_glycosidase_sf"/>
</dbReference>
<sequence length="1029" mass="117662">MPPSPTTRRSSSSAIRIQGKSGLLDAYDPAFHAPVGAGGDSDAVQYQTGAQFERLVLRHWVRDHVQWEVLAVFASVDCQRHPLEEVDPEIDWMKFHRGITNAAIRWMNVHTDDNWRPHNIPETYDRYKEGAFDYCFPDTHNATTGNYGGMFIPPSAIADNIYYLFGRAKPRRQKLGPDTYFTASGYHYDHPLIYGFSHTHKSGGGGTDYQDIMFFPVTDAVWTQQQVCPDRVGSRYSHEQEFIEPGYYRIRLDSDVDAELTATARCGMHRYTYPEGAMRQLIIDLKHGCEHSTTIFADEDFDTVKISRLEWVDDRTVRGYRVSNGWAPEQHVYFYAEFSEPIVSCRLFDHTHFRDGVRELEVPTCGPCCVSEGSGKPSSSVWASPRPETTYRDWNEALSAVRIADADSPQKEVFYTSLYFAMLYPMLYSDVTGEYRSSDSKAGRDPRSDENLAGALPPLRSTADLDAGRRREHVHDRLSLDAAGCRRLLQGIRGYDAEALYEAMKASANRDTFGYFLKAFRGTRYYKQYEYVPCDLEVTSVSKTLEYCYDDWCIAQMARMLGHRDDYDYYIGRAGWYKNLFDQNLNFMRGRNSDGSWRTPFDPFHSNHYRPDDDFCEGTSWQWTFFVPHDGKGLMNLFGGRDPFVAKLDSLFTYAQGNEPGHHTLYMYIMPDNRGKGKNGSATDETDQLFIGSFAVHFRRAAGIRVRPAGEGVSDFQFPRTAIPRIDGDFSDWDMVPDSYAIGLSELYDTHGGRGENLDPKEFDLTVKVGWVNGENRLYFYVEAYDDSWDFTDPGLRQDIFELVVDGDASGGPFIKEDNGNINKLPVADLHFKGHGAHAQNYHIFTPVQHGKDWAMVWGSTPWIKDFPYANVAYDYDFGPGESGAENGVLDHALTENELIGMSWCMIDFDVDRPKADPVMCLSHDFRMIRDASFLNAFRLMPLEETLRPKIAADWAFTEVDRDRRIVLFEDRSTGEIARREWDFGDGTKSSEEYPLHRYAKAGEWTVTLTVEGPDGQDRRIKVWEVVTR</sequence>
<dbReference type="InterPro" id="IPR000601">
    <property type="entry name" value="PKD_dom"/>
</dbReference>
<protein>
    <recommendedName>
        <fullName evidence="2">PKD domain-containing protein</fullName>
    </recommendedName>
</protein>
<dbReference type="Gene3D" id="2.70.98.10">
    <property type="match status" value="2"/>
</dbReference>
<evidence type="ECO:0000313" key="3">
    <source>
        <dbReference type="EMBL" id="CAK5273359.1"/>
    </source>
</evidence>
<dbReference type="InterPro" id="IPR050883">
    <property type="entry name" value="PNGase"/>
</dbReference>
<dbReference type="Gene3D" id="1.20.1050.60">
    <property type="entry name" value="alpha-1,2-mannosidase"/>
    <property type="match status" value="1"/>
</dbReference>
<dbReference type="InterPro" id="IPR022409">
    <property type="entry name" value="PKD/Chitinase_dom"/>
</dbReference>
<dbReference type="InterPro" id="IPR013783">
    <property type="entry name" value="Ig-like_fold"/>
</dbReference>
<dbReference type="PANTHER" id="PTHR12143">
    <property type="entry name" value="PEPTIDE N-GLYCANASE PNGASE -RELATED"/>
    <property type="match status" value="1"/>
</dbReference>
<dbReference type="GO" id="GO:0006516">
    <property type="term" value="P:glycoprotein catabolic process"/>
    <property type="evidence" value="ECO:0007669"/>
    <property type="project" value="TreeGrafter"/>
</dbReference>
<dbReference type="GO" id="GO:0000224">
    <property type="term" value="F:peptide-N4-(N-acetyl-beta-glucosaminyl)asparagine amidase activity"/>
    <property type="evidence" value="ECO:0007669"/>
    <property type="project" value="TreeGrafter"/>
</dbReference>
<dbReference type="CDD" id="cd00146">
    <property type="entry name" value="PKD"/>
    <property type="match status" value="1"/>
</dbReference>
<reference evidence="3" key="1">
    <citation type="submission" date="2023-11" db="EMBL/GenBank/DDBJ databases">
        <authorList>
            <person name="De Vega J J."/>
            <person name="De Vega J J."/>
        </authorList>
    </citation>
    <scope>NUCLEOTIDE SEQUENCE</scope>
</reference>
<proteinExistence type="predicted"/>
<dbReference type="PANTHER" id="PTHR12143:SF39">
    <property type="entry name" value="SECRETED PROTEIN"/>
    <property type="match status" value="1"/>
</dbReference>
<dbReference type="InterPro" id="IPR012939">
    <property type="entry name" value="Glyco_hydro_92"/>
</dbReference>
<evidence type="ECO:0000313" key="4">
    <source>
        <dbReference type="Proteomes" id="UP001295794"/>
    </source>
</evidence>
<keyword evidence="4" id="KW-1185">Reference proteome</keyword>
<dbReference type="InterPro" id="IPR014718">
    <property type="entry name" value="GH-type_carb-bd"/>
</dbReference>
<feature type="compositionally biased region" description="Basic and acidic residues" evidence="1">
    <location>
        <begin position="438"/>
        <end position="450"/>
    </location>
</feature>
<comment type="caution">
    <text evidence="3">The sequence shown here is derived from an EMBL/GenBank/DDBJ whole genome shotgun (WGS) entry which is preliminary data.</text>
</comment>
<feature type="region of interest" description="Disordered" evidence="1">
    <location>
        <begin position="438"/>
        <end position="460"/>
    </location>
</feature>
<feature type="domain" description="PKD" evidence="2">
    <location>
        <begin position="967"/>
        <end position="1016"/>
    </location>
</feature>
<dbReference type="PROSITE" id="PS50093">
    <property type="entry name" value="PKD"/>
    <property type="match status" value="1"/>
</dbReference>
<dbReference type="SMART" id="SM00089">
    <property type="entry name" value="PKD"/>
    <property type="match status" value="1"/>
</dbReference>
<accession>A0AAD2HB06</accession>
<evidence type="ECO:0000256" key="1">
    <source>
        <dbReference type="SAM" id="MobiDB-lite"/>
    </source>
</evidence>
<evidence type="ECO:0000259" key="2">
    <source>
        <dbReference type="PROSITE" id="PS50093"/>
    </source>
</evidence>
<dbReference type="InterPro" id="IPR041371">
    <property type="entry name" value="GH92_N"/>
</dbReference>
<dbReference type="Pfam" id="PF17678">
    <property type="entry name" value="Glyco_hydro_92N"/>
    <property type="match status" value="1"/>
</dbReference>
<dbReference type="Gene3D" id="1.20.1610.10">
    <property type="entry name" value="alpha-1,2-mannosidases domains"/>
    <property type="match status" value="1"/>
</dbReference>
<gene>
    <name evidence="3" type="ORF">MYCIT1_LOCUS19789</name>
</gene>
<dbReference type="Gene3D" id="3.30.2080.10">
    <property type="entry name" value="GH92 mannosidase domain"/>
    <property type="match status" value="1"/>
</dbReference>
<dbReference type="AlphaFoldDB" id="A0AAD2HB06"/>
<name>A0AAD2HB06_9AGAR</name>
<dbReference type="EMBL" id="CAVNYO010000341">
    <property type="protein sequence ID" value="CAK5273359.1"/>
    <property type="molecule type" value="Genomic_DNA"/>
</dbReference>
<dbReference type="SUPFAM" id="SSF49299">
    <property type="entry name" value="PKD domain"/>
    <property type="match status" value="1"/>
</dbReference>
<dbReference type="Gene3D" id="2.60.40.10">
    <property type="entry name" value="Immunoglobulins"/>
    <property type="match status" value="1"/>
</dbReference>
<dbReference type="GO" id="GO:0005829">
    <property type="term" value="C:cytosol"/>
    <property type="evidence" value="ECO:0007669"/>
    <property type="project" value="TreeGrafter"/>
</dbReference>
<dbReference type="GO" id="GO:0030246">
    <property type="term" value="F:carbohydrate binding"/>
    <property type="evidence" value="ECO:0007669"/>
    <property type="project" value="InterPro"/>
</dbReference>
<dbReference type="Pfam" id="PF18911">
    <property type="entry name" value="PKD_4"/>
    <property type="match status" value="1"/>
</dbReference>